<evidence type="ECO:0000313" key="3">
    <source>
        <dbReference type="Proteomes" id="UP000585614"/>
    </source>
</evidence>
<proteinExistence type="predicted"/>
<accession>A0A7J7RET6</accession>
<dbReference type="EMBL" id="JACAGC010000027">
    <property type="protein sequence ID" value="KAF6274649.1"/>
    <property type="molecule type" value="Genomic_DNA"/>
</dbReference>
<organism evidence="2 3">
    <name type="scientific">Rhinolophus ferrumequinum</name>
    <name type="common">Greater horseshoe bat</name>
    <dbReference type="NCBI Taxonomy" id="59479"/>
    <lineage>
        <taxon>Eukaryota</taxon>
        <taxon>Metazoa</taxon>
        <taxon>Chordata</taxon>
        <taxon>Craniata</taxon>
        <taxon>Vertebrata</taxon>
        <taxon>Euteleostomi</taxon>
        <taxon>Mammalia</taxon>
        <taxon>Eutheria</taxon>
        <taxon>Laurasiatheria</taxon>
        <taxon>Chiroptera</taxon>
        <taxon>Yinpterochiroptera</taxon>
        <taxon>Rhinolophoidea</taxon>
        <taxon>Rhinolophidae</taxon>
        <taxon>Rhinolophinae</taxon>
        <taxon>Rhinolophus</taxon>
    </lineage>
</organism>
<comment type="caution">
    <text evidence="2">The sequence shown here is derived from an EMBL/GenBank/DDBJ whole genome shotgun (WGS) entry which is preliminary data.</text>
</comment>
<dbReference type="AlphaFoldDB" id="A0A7J7RET6"/>
<gene>
    <name evidence="2" type="ORF">mRhiFer1_009484</name>
</gene>
<sequence>MWSGLQTRFRRGSTPRRQPRNDCHEEDKEMKERTPKVRICLSVCTTPTSITGADAQKTQTHKAAKRQKQRIHPVRRVALSKDQLTTSAAIQPSYPTRRNGHEIPPVKNEQESGAEDLKCLPFA</sequence>
<feature type="compositionally biased region" description="Polar residues" evidence="1">
    <location>
        <begin position="82"/>
        <end position="96"/>
    </location>
</feature>
<feature type="region of interest" description="Disordered" evidence="1">
    <location>
        <begin position="81"/>
        <end position="123"/>
    </location>
</feature>
<feature type="region of interest" description="Disordered" evidence="1">
    <location>
        <begin position="1"/>
        <end position="34"/>
    </location>
</feature>
<dbReference type="Proteomes" id="UP000585614">
    <property type="component" value="Unassembled WGS sequence"/>
</dbReference>
<feature type="compositionally biased region" description="Basic residues" evidence="1">
    <location>
        <begin position="8"/>
        <end position="18"/>
    </location>
</feature>
<evidence type="ECO:0000256" key="1">
    <source>
        <dbReference type="SAM" id="MobiDB-lite"/>
    </source>
</evidence>
<reference evidence="2 3" key="1">
    <citation type="journal article" date="2020" name="Nature">
        <title>Six reference-quality genomes reveal evolution of bat adaptations.</title>
        <authorList>
            <person name="Jebb D."/>
            <person name="Huang Z."/>
            <person name="Pippel M."/>
            <person name="Hughes G.M."/>
            <person name="Lavrichenko K."/>
            <person name="Devanna P."/>
            <person name="Winkler S."/>
            <person name="Jermiin L.S."/>
            <person name="Skirmuntt E.C."/>
            <person name="Katzourakis A."/>
            <person name="Burkitt-Gray L."/>
            <person name="Ray D.A."/>
            <person name="Sullivan K.A.M."/>
            <person name="Roscito J.G."/>
            <person name="Kirilenko B.M."/>
            <person name="Davalos L.M."/>
            <person name="Corthals A.P."/>
            <person name="Power M.L."/>
            <person name="Jones G."/>
            <person name="Ransome R.D."/>
            <person name="Dechmann D.K.N."/>
            <person name="Locatelli A.G."/>
            <person name="Puechmaille S.J."/>
            <person name="Fedrigo O."/>
            <person name="Jarvis E.D."/>
            <person name="Hiller M."/>
            <person name="Vernes S.C."/>
            <person name="Myers E.W."/>
            <person name="Teeling E.C."/>
        </authorList>
    </citation>
    <scope>NUCLEOTIDE SEQUENCE [LARGE SCALE GENOMIC DNA]</scope>
    <source>
        <strain evidence="2">MRhiFer1</strain>
        <tissue evidence="2">Lung</tissue>
    </source>
</reference>
<evidence type="ECO:0000313" key="2">
    <source>
        <dbReference type="EMBL" id="KAF6274649.1"/>
    </source>
</evidence>
<name>A0A7J7RET6_RHIFE</name>
<protein>
    <submittedName>
        <fullName evidence="2">Uncharacterized protein</fullName>
    </submittedName>
</protein>
<feature type="compositionally biased region" description="Basic and acidic residues" evidence="1">
    <location>
        <begin position="19"/>
        <end position="34"/>
    </location>
</feature>